<dbReference type="Proteomes" id="UP000663873">
    <property type="component" value="Unassembled WGS sequence"/>
</dbReference>
<sequence>TQNLTHNGLQQASNAILSTDVQQSQRPADSVVEQPKDGMSVTTKICYTDSNKTSRIRSTKAFQATTSYGEIFTWIAEWRLHCKFHIEIKDEYDEFVDFDQDYINEFHPYGVDRQTQKSGAQSTRVTPPFIELCLKEPDKQTQNLTHNGLQQASNAILSTDVQQSQRRKIANNKYLIHFH</sequence>
<comment type="caution">
    <text evidence="2">The sequence shown here is derived from an EMBL/GenBank/DDBJ whole genome shotgun (WGS) entry which is preliminary data.</text>
</comment>
<protein>
    <submittedName>
        <fullName evidence="2">Uncharacterized protein</fullName>
    </submittedName>
</protein>
<gene>
    <name evidence="2" type="ORF">UJA718_LOCUS39981</name>
</gene>
<feature type="compositionally biased region" description="Polar residues" evidence="1">
    <location>
        <begin position="15"/>
        <end position="27"/>
    </location>
</feature>
<reference evidence="2" key="1">
    <citation type="submission" date="2021-02" db="EMBL/GenBank/DDBJ databases">
        <authorList>
            <person name="Nowell W R."/>
        </authorList>
    </citation>
    <scope>NUCLEOTIDE SEQUENCE</scope>
</reference>
<evidence type="ECO:0000256" key="1">
    <source>
        <dbReference type="SAM" id="MobiDB-lite"/>
    </source>
</evidence>
<evidence type="ECO:0000313" key="2">
    <source>
        <dbReference type="EMBL" id="CAF4772592.1"/>
    </source>
</evidence>
<feature type="non-terminal residue" evidence="2">
    <location>
        <position position="1"/>
    </location>
</feature>
<accession>A0A821MTV6</accession>
<feature type="non-terminal residue" evidence="2">
    <location>
        <position position="179"/>
    </location>
</feature>
<keyword evidence="3" id="KW-1185">Reference proteome</keyword>
<dbReference type="AlphaFoldDB" id="A0A821MTV6"/>
<evidence type="ECO:0000313" key="3">
    <source>
        <dbReference type="Proteomes" id="UP000663873"/>
    </source>
</evidence>
<dbReference type="EMBL" id="CAJOBP010043304">
    <property type="protein sequence ID" value="CAF4772592.1"/>
    <property type="molecule type" value="Genomic_DNA"/>
</dbReference>
<organism evidence="2 3">
    <name type="scientific">Rotaria socialis</name>
    <dbReference type="NCBI Taxonomy" id="392032"/>
    <lineage>
        <taxon>Eukaryota</taxon>
        <taxon>Metazoa</taxon>
        <taxon>Spiralia</taxon>
        <taxon>Gnathifera</taxon>
        <taxon>Rotifera</taxon>
        <taxon>Eurotatoria</taxon>
        <taxon>Bdelloidea</taxon>
        <taxon>Philodinida</taxon>
        <taxon>Philodinidae</taxon>
        <taxon>Rotaria</taxon>
    </lineage>
</organism>
<name>A0A821MTV6_9BILA</name>
<feature type="region of interest" description="Disordered" evidence="1">
    <location>
        <begin position="15"/>
        <end position="35"/>
    </location>
</feature>
<proteinExistence type="predicted"/>